<accession>A0ABW4B6B1</accession>
<dbReference type="Proteomes" id="UP001597249">
    <property type="component" value="Unassembled WGS sequence"/>
</dbReference>
<evidence type="ECO:0000256" key="2">
    <source>
        <dbReference type="HAMAP-Rule" id="MF_00795"/>
    </source>
</evidence>
<reference evidence="4" key="1">
    <citation type="journal article" date="2019" name="Int. J. Syst. Evol. Microbiol.">
        <title>The Global Catalogue of Microorganisms (GCM) 10K type strain sequencing project: providing services to taxonomists for standard genome sequencing and annotation.</title>
        <authorList>
            <consortium name="The Broad Institute Genomics Platform"/>
            <consortium name="The Broad Institute Genome Sequencing Center for Infectious Disease"/>
            <person name="Wu L."/>
            <person name="Ma J."/>
        </authorList>
    </citation>
    <scope>NUCLEOTIDE SEQUENCE [LARGE SCALE GENOMIC DNA]</scope>
    <source>
        <strain evidence="4">CCM 8911</strain>
    </source>
</reference>
<dbReference type="InterPro" id="IPR005627">
    <property type="entry name" value="CutC-like"/>
</dbReference>
<dbReference type="Pfam" id="PF03932">
    <property type="entry name" value="CutC"/>
    <property type="match status" value="1"/>
</dbReference>
<dbReference type="SUPFAM" id="SSF110395">
    <property type="entry name" value="CutC-like"/>
    <property type="match status" value="1"/>
</dbReference>
<keyword evidence="2" id="KW-0963">Cytoplasm</keyword>
<keyword evidence="4" id="KW-1185">Reference proteome</keyword>
<evidence type="ECO:0000313" key="3">
    <source>
        <dbReference type="EMBL" id="MFD1392268.1"/>
    </source>
</evidence>
<name>A0ABW4B6B1_9LACO</name>
<dbReference type="InterPro" id="IPR036822">
    <property type="entry name" value="CutC-like_dom_sf"/>
</dbReference>
<dbReference type="EMBL" id="JBHTMO010000002">
    <property type="protein sequence ID" value="MFD1392268.1"/>
    <property type="molecule type" value="Genomic_DNA"/>
</dbReference>
<protein>
    <recommendedName>
        <fullName evidence="2">PF03932 family protein CutC</fullName>
    </recommendedName>
</protein>
<comment type="subcellular location">
    <subcellularLocation>
        <location evidence="2">Cytoplasm</location>
    </subcellularLocation>
</comment>
<organism evidence="3 4">
    <name type="scientific">Lacticaseibacillus jixianensis</name>
    <dbReference type="NCBI Taxonomy" id="2486012"/>
    <lineage>
        <taxon>Bacteria</taxon>
        <taxon>Bacillati</taxon>
        <taxon>Bacillota</taxon>
        <taxon>Bacilli</taxon>
        <taxon>Lactobacillales</taxon>
        <taxon>Lactobacillaceae</taxon>
        <taxon>Lacticaseibacillus</taxon>
    </lineage>
</organism>
<sequence length="212" mass="22260">MLKEACVENFTDIPAALRAGAARIELNDNLAVGGTTVSRGVMAEAIRYVHEHDASIVCMIRPRGGNFVYTDTELKIMEADLFVAQELGADGVAFGVLTKDGWLDEEAMENLIAAAGGMSVVMHMAFDAIPEARQQAAIDWLAAQGVSRILTHGGPLSLPIDQTEAHLQALVKMAAGKLEILPGGGITAANVAQVTAAIGVKQAHGTKVVAFK</sequence>
<comment type="caution">
    <text evidence="2">Once thought to be involved in copper homeostasis, experiments in E.coli have shown this is not the case.</text>
</comment>
<comment type="caution">
    <text evidence="3">The sequence shown here is derived from an EMBL/GenBank/DDBJ whole genome shotgun (WGS) entry which is preliminary data.</text>
</comment>
<dbReference type="RefSeq" id="WP_164510644.1">
    <property type="nucleotide sequence ID" value="NZ_JBHTMO010000002.1"/>
</dbReference>
<comment type="similarity">
    <text evidence="1 2">Belongs to the CutC family.</text>
</comment>
<evidence type="ECO:0000313" key="4">
    <source>
        <dbReference type="Proteomes" id="UP001597249"/>
    </source>
</evidence>
<gene>
    <name evidence="2" type="primary">cutC</name>
    <name evidence="3" type="ORF">ACFQ3L_01510</name>
</gene>
<proteinExistence type="inferred from homology"/>
<dbReference type="Gene3D" id="3.20.20.380">
    <property type="entry name" value="Copper homeostasis (CutC) domain"/>
    <property type="match status" value="1"/>
</dbReference>
<dbReference type="HAMAP" id="MF_00795">
    <property type="entry name" value="CutC"/>
    <property type="match status" value="1"/>
</dbReference>
<dbReference type="PANTHER" id="PTHR12598:SF0">
    <property type="entry name" value="COPPER HOMEOSTASIS PROTEIN CUTC HOMOLOG"/>
    <property type="match status" value="1"/>
</dbReference>
<dbReference type="PANTHER" id="PTHR12598">
    <property type="entry name" value="COPPER HOMEOSTASIS PROTEIN CUTC"/>
    <property type="match status" value="1"/>
</dbReference>
<evidence type="ECO:0000256" key="1">
    <source>
        <dbReference type="ARBA" id="ARBA00007768"/>
    </source>
</evidence>